<dbReference type="InterPro" id="IPR003445">
    <property type="entry name" value="Cat_transpt"/>
</dbReference>
<comment type="caution">
    <text evidence="14">The sequence shown here is derived from an EMBL/GenBank/DDBJ whole genome shotgun (WGS) entry which is preliminary data.</text>
</comment>
<dbReference type="OrthoDB" id="9810952at2"/>
<comment type="subcellular location">
    <subcellularLocation>
        <location evidence="1">Cell inner membrane</location>
        <topology evidence="1">Multi-pass membrane protein</topology>
    </subcellularLocation>
</comment>
<feature type="binding site" evidence="12">
    <location>
        <position position="312"/>
    </location>
    <ligand>
        <name>K(+)</name>
        <dbReference type="ChEBI" id="CHEBI:29103"/>
    </ligand>
</feature>
<evidence type="ECO:0000256" key="7">
    <source>
        <dbReference type="ARBA" id="ARBA00022692"/>
    </source>
</evidence>
<keyword evidence="5" id="KW-0997">Cell inner membrane</keyword>
<feature type="transmembrane region" description="Helical" evidence="13">
    <location>
        <begin position="131"/>
        <end position="149"/>
    </location>
</feature>
<dbReference type="PANTHER" id="PTHR32024:SF2">
    <property type="entry name" value="TRK SYSTEM POTASSIUM UPTAKE PROTEIN TRKG-RELATED"/>
    <property type="match status" value="1"/>
</dbReference>
<feature type="binding site" evidence="12">
    <location>
        <position position="429"/>
    </location>
    <ligand>
        <name>K(+)</name>
        <dbReference type="ChEBI" id="CHEBI:29103"/>
    </ligand>
</feature>
<feature type="transmembrane region" description="Helical" evidence="13">
    <location>
        <begin position="7"/>
        <end position="31"/>
    </location>
</feature>
<dbReference type="EMBL" id="LWDV01000008">
    <property type="protein sequence ID" value="OCL27327.1"/>
    <property type="molecule type" value="Genomic_DNA"/>
</dbReference>
<dbReference type="GO" id="GO:0015379">
    <property type="term" value="F:potassium:chloride symporter activity"/>
    <property type="evidence" value="ECO:0007669"/>
    <property type="project" value="InterPro"/>
</dbReference>
<organism evidence="14 15">
    <name type="scientific">Orenia metallireducens</name>
    <dbReference type="NCBI Taxonomy" id="1413210"/>
    <lineage>
        <taxon>Bacteria</taxon>
        <taxon>Bacillati</taxon>
        <taxon>Bacillota</taxon>
        <taxon>Clostridia</taxon>
        <taxon>Halanaerobiales</taxon>
        <taxon>Halobacteroidaceae</taxon>
        <taxon>Orenia</taxon>
    </lineage>
</organism>
<evidence type="ECO:0000256" key="3">
    <source>
        <dbReference type="ARBA" id="ARBA00022448"/>
    </source>
</evidence>
<dbReference type="GO" id="GO:0046872">
    <property type="term" value="F:metal ion binding"/>
    <property type="evidence" value="ECO:0007669"/>
    <property type="project" value="UniProtKB-KW"/>
</dbReference>
<feature type="transmembrane region" description="Helical" evidence="13">
    <location>
        <begin position="68"/>
        <end position="93"/>
    </location>
</feature>
<dbReference type="AlphaFoldDB" id="A0A1C0AAL1"/>
<keyword evidence="3" id="KW-0813">Transport</keyword>
<evidence type="ECO:0000256" key="11">
    <source>
        <dbReference type="ARBA" id="ARBA00023136"/>
    </source>
</evidence>
<evidence type="ECO:0000256" key="1">
    <source>
        <dbReference type="ARBA" id="ARBA00004429"/>
    </source>
</evidence>
<keyword evidence="4" id="KW-1003">Cell membrane</keyword>
<dbReference type="GO" id="GO:0005886">
    <property type="term" value="C:plasma membrane"/>
    <property type="evidence" value="ECO:0007669"/>
    <property type="project" value="UniProtKB-SubCell"/>
</dbReference>
<keyword evidence="10" id="KW-0406">Ion transport</keyword>
<feature type="transmembrane region" description="Helical" evidence="13">
    <location>
        <begin position="37"/>
        <end position="56"/>
    </location>
</feature>
<evidence type="ECO:0000256" key="12">
    <source>
        <dbReference type="PIRSR" id="PIRSR006247-1"/>
    </source>
</evidence>
<keyword evidence="15" id="KW-1185">Reference proteome</keyword>
<sequence>MRLKIVFNMLGTLLIFIGVSMLVPIFVALYYKEVDGVAFIVTMGFTISIGRILSRATESNEEIRHREGFAVVTLGWIAISIFGAIPFMLAGVFDNFVDAFFESVSGFTTTGATVIMSLESLSHTILFWRSWMHWLGGMGIIVMSIAILPELAGSMQLFKAEAPGPVHDRLKPRIRETAKTLWVVYLVITSVQTILLVMNDMPFFDAIIHSFGTISSGGFSSRTLSVKAYNSTVIEWIMAVFMFLAGVNLTLHYQFLTGNIRSIFKDKELKFYTCIVVSAIVLITINLRFQVYRSLAESLNYAAFQVTSIISTAGFATVDYDIWPPFSRGILLILMFIGGCAGSTAGGIKVIRIYALMKKGFQELYKLIHPRAVTSLKIGNRAVSEEVSTSILGFFFLYVIVFVISTVILTSFGIDLISSISAVAATLGNIGPGLGLIGPLNTYVPLPIVCKLLLSFCMILGRLEIYTVLVFLLSGFWRK</sequence>
<feature type="transmembrane region" description="Helical" evidence="13">
    <location>
        <begin position="420"/>
        <end position="440"/>
    </location>
</feature>
<comment type="similarity">
    <text evidence="2">Belongs to the TrkH potassium transport family.</text>
</comment>
<evidence type="ECO:0000256" key="10">
    <source>
        <dbReference type="ARBA" id="ARBA00023065"/>
    </source>
</evidence>
<protein>
    <submittedName>
        <fullName evidence="14">Potassium transporter</fullName>
    </submittedName>
</protein>
<feature type="binding site" evidence="12">
    <location>
        <position position="217"/>
    </location>
    <ligand>
        <name>K(+)</name>
        <dbReference type="ChEBI" id="CHEBI:29103"/>
    </ligand>
</feature>
<feature type="transmembrane region" description="Helical" evidence="13">
    <location>
        <begin position="180"/>
        <end position="197"/>
    </location>
</feature>
<evidence type="ECO:0000256" key="13">
    <source>
        <dbReference type="SAM" id="Phobius"/>
    </source>
</evidence>
<feature type="binding site" evidence="12">
    <location>
        <position position="110"/>
    </location>
    <ligand>
        <name>K(+)</name>
        <dbReference type="ChEBI" id="CHEBI:29103"/>
    </ligand>
</feature>
<dbReference type="Proteomes" id="UP000093514">
    <property type="component" value="Unassembled WGS sequence"/>
</dbReference>
<keyword evidence="11 13" id="KW-0472">Membrane</keyword>
<dbReference type="InterPro" id="IPR004772">
    <property type="entry name" value="TrkH"/>
</dbReference>
<keyword evidence="6" id="KW-0633">Potassium transport</keyword>
<keyword evidence="7 13" id="KW-0812">Transmembrane</keyword>
<dbReference type="PIRSF" id="PIRSF006247">
    <property type="entry name" value="TrkH"/>
    <property type="match status" value="1"/>
</dbReference>
<dbReference type="Pfam" id="PF02386">
    <property type="entry name" value="TrkH"/>
    <property type="match status" value="1"/>
</dbReference>
<keyword evidence="12" id="KW-0479">Metal-binding</keyword>
<dbReference type="PANTHER" id="PTHR32024">
    <property type="entry name" value="TRK SYSTEM POTASSIUM UPTAKE PROTEIN TRKG-RELATED"/>
    <property type="match status" value="1"/>
</dbReference>
<reference evidence="14 15" key="2">
    <citation type="submission" date="2016-08" db="EMBL/GenBank/DDBJ databases">
        <title>Orenia metallireducens sp. nov. strain Z6, a Novel Metal-reducing Firmicute from the Deep Subsurface.</title>
        <authorList>
            <person name="Maxim B.I."/>
            <person name="Kenneth K."/>
            <person name="Flynn T.M."/>
            <person name="Oloughlin E.J."/>
            <person name="Locke R.A."/>
            <person name="Weber J.R."/>
            <person name="Egan S.M."/>
            <person name="Mackie R.I."/>
            <person name="Cann I.K."/>
        </authorList>
    </citation>
    <scope>NUCLEOTIDE SEQUENCE [LARGE SCALE GENOMIC DNA]</scope>
    <source>
        <strain evidence="14 15">Z6</strain>
    </source>
</reference>
<evidence type="ECO:0000256" key="9">
    <source>
        <dbReference type="ARBA" id="ARBA00022989"/>
    </source>
</evidence>
<proteinExistence type="inferred from homology"/>
<feature type="binding site" evidence="12">
    <location>
        <position position="313"/>
    </location>
    <ligand>
        <name>K(+)</name>
        <dbReference type="ChEBI" id="CHEBI:29103"/>
    </ligand>
</feature>
<feature type="binding site" evidence="12">
    <location>
        <position position="109"/>
    </location>
    <ligand>
        <name>K(+)</name>
        <dbReference type="ChEBI" id="CHEBI:29103"/>
    </ligand>
</feature>
<evidence type="ECO:0000313" key="14">
    <source>
        <dbReference type="EMBL" id="OCL27327.1"/>
    </source>
</evidence>
<evidence type="ECO:0000256" key="2">
    <source>
        <dbReference type="ARBA" id="ARBA00009137"/>
    </source>
</evidence>
<feature type="transmembrane region" description="Helical" evidence="13">
    <location>
        <begin position="269"/>
        <end position="287"/>
    </location>
</feature>
<name>A0A1C0AAL1_9FIRM</name>
<keyword evidence="8 12" id="KW-0630">Potassium</keyword>
<feature type="transmembrane region" description="Helical" evidence="13">
    <location>
        <begin position="233"/>
        <end position="257"/>
    </location>
</feature>
<feature type="transmembrane region" description="Helical" evidence="13">
    <location>
        <begin position="391"/>
        <end position="414"/>
    </location>
</feature>
<accession>A0A1C0AAL1</accession>
<evidence type="ECO:0000256" key="5">
    <source>
        <dbReference type="ARBA" id="ARBA00022519"/>
    </source>
</evidence>
<evidence type="ECO:0000256" key="4">
    <source>
        <dbReference type="ARBA" id="ARBA00022475"/>
    </source>
</evidence>
<dbReference type="RefSeq" id="WP_068717095.1">
    <property type="nucleotide sequence ID" value="NZ_LWDV01000008.1"/>
</dbReference>
<keyword evidence="9 13" id="KW-1133">Transmembrane helix</keyword>
<evidence type="ECO:0000256" key="8">
    <source>
        <dbReference type="ARBA" id="ARBA00022958"/>
    </source>
</evidence>
<evidence type="ECO:0000256" key="6">
    <source>
        <dbReference type="ARBA" id="ARBA00022538"/>
    </source>
</evidence>
<feature type="transmembrane region" description="Helical" evidence="13">
    <location>
        <begin position="452"/>
        <end position="477"/>
    </location>
</feature>
<evidence type="ECO:0000313" key="15">
    <source>
        <dbReference type="Proteomes" id="UP000093514"/>
    </source>
</evidence>
<feature type="transmembrane region" description="Helical" evidence="13">
    <location>
        <begin position="330"/>
        <end position="351"/>
    </location>
</feature>
<gene>
    <name evidence="14" type="ORF">U472_07655</name>
</gene>
<reference evidence="15" key="1">
    <citation type="submission" date="2016-07" db="EMBL/GenBank/DDBJ databases">
        <authorList>
            <person name="Florea S."/>
            <person name="Webb J.S."/>
            <person name="Jaromczyk J."/>
            <person name="Schardl C.L."/>
        </authorList>
    </citation>
    <scope>NUCLEOTIDE SEQUENCE [LARGE SCALE GENOMIC DNA]</scope>
    <source>
        <strain evidence="15">Z6</strain>
    </source>
</reference>